<reference evidence="13" key="1">
    <citation type="journal article" date="2019" name="Int. J. Syst. Evol. Microbiol.">
        <title>The Global Catalogue of Microorganisms (GCM) 10K type strain sequencing project: providing services to taxonomists for standard genome sequencing and annotation.</title>
        <authorList>
            <consortium name="The Broad Institute Genomics Platform"/>
            <consortium name="The Broad Institute Genome Sequencing Center for Infectious Disease"/>
            <person name="Wu L."/>
            <person name="Ma J."/>
        </authorList>
    </citation>
    <scope>NUCLEOTIDE SEQUENCE [LARGE SCALE GENOMIC DNA]</scope>
    <source>
        <strain evidence="13">CECT 7956</strain>
    </source>
</reference>
<dbReference type="Proteomes" id="UP001595616">
    <property type="component" value="Unassembled WGS sequence"/>
</dbReference>
<dbReference type="EMBL" id="JBHRYQ010000001">
    <property type="protein sequence ID" value="MFC3811630.1"/>
    <property type="molecule type" value="Genomic_DNA"/>
</dbReference>
<evidence type="ECO:0000313" key="13">
    <source>
        <dbReference type="Proteomes" id="UP001595616"/>
    </source>
</evidence>
<comment type="similarity">
    <text evidence="2">Belongs to the class-V pyridoxal-phosphate-dependent aminotransferase family. NifS/IscS subfamily.</text>
</comment>
<dbReference type="PROSITE" id="PS00595">
    <property type="entry name" value="AA_TRANSFER_CLASS_5"/>
    <property type="match status" value="1"/>
</dbReference>
<dbReference type="InterPro" id="IPR020578">
    <property type="entry name" value="Aminotrans_V_PyrdxlP_BS"/>
</dbReference>
<comment type="cofactor">
    <cofactor evidence="1 10">
        <name>pyridoxal 5'-phosphate</name>
        <dbReference type="ChEBI" id="CHEBI:597326"/>
    </cofactor>
</comment>
<dbReference type="PIRSF" id="PIRSF005572">
    <property type="entry name" value="NifS"/>
    <property type="match status" value="1"/>
</dbReference>
<gene>
    <name evidence="12" type="ORF">ACFOOI_13290</name>
</gene>
<evidence type="ECO:0000256" key="6">
    <source>
        <dbReference type="ARBA" id="ARBA00022898"/>
    </source>
</evidence>
<dbReference type="InterPro" id="IPR016454">
    <property type="entry name" value="Cysteine_dSase"/>
</dbReference>
<keyword evidence="6" id="KW-0663">Pyridoxal phosphate</keyword>
<proteinExistence type="inferred from homology"/>
<dbReference type="Gene3D" id="3.90.1150.10">
    <property type="entry name" value="Aspartate Aminotransferase, domain 1"/>
    <property type="match status" value="1"/>
</dbReference>
<evidence type="ECO:0000256" key="7">
    <source>
        <dbReference type="ARBA" id="ARBA00023004"/>
    </source>
</evidence>
<dbReference type="InterPro" id="IPR015421">
    <property type="entry name" value="PyrdxlP-dep_Trfase_major"/>
</dbReference>
<keyword evidence="4" id="KW-0808">Transferase</keyword>
<evidence type="ECO:0000256" key="10">
    <source>
        <dbReference type="RuleBase" id="RU004504"/>
    </source>
</evidence>
<comment type="catalytic activity">
    <reaction evidence="9">
        <text>(sulfur carrier)-H + L-cysteine = (sulfur carrier)-SH + L-alanine</text>
        <dbReference type="Rhea" id="RHEA:43892"/>
        <dbReference type="Rhea" id="RHEA-COMP:14737"/>
        <dbReference type="Rhea" id="RHEA-COMP:14739"/>
        <dbReference type="ChEBI" id="CHEBI:29917"/>
        <dbReference type="ChEBI" id="CHEBI:35235"/>
        <dbReference type="ChEBI" id="CHEBI:57972"/>
        <dbReference type="ChEBI" id="CHEBI:64428"/>
        <dbReference type="EC" id="2.8.1.7"/>
    </reaction>
</comment>
<sequence length="373" mass="40197">MKNLPIYLDYAATTPVAEEVLADMLPYFSSVFGNPSSRHHAFGWFAEEAVDTALSQISESLGVLKSEIVFTSGATESINLALKGFLSQNIDYKLITIKTEHKATLDVAQQLAVTGREIVYLDVDSDGNISIETLEKELQKGPALVALLWVNNETGLIHPIDEIGALVHRYGGKVHVDATQAVGKMPLNFKEMQIDLLSFSAHKIYGPKGVGALLVKKDIKIAAQIAGGGHQRGRRSGTLNVPGIVGLGKAVELSVKNLNENHAHLHSLKTRFEEKVIGLGGKINSAGGERAVHISNICFVGKDGEDLLMKLHKIAISNGSACNSASTLPSHVLKAMGYSDADAYSSLRFSFGVNTKTEDIDMALEHLAEVIFQ</sequence>
<dbReference type="InterPro" id="IPR000192">
    <property type="entry name" value="Aminotrans_V_dom"/>
</dbReference>
<dbReference type="InterPro" id="IPR015424">
    <property type="entry name" value="PyrdxlP-dep_Trfase"/>
</dbReference>
<evidence type="ECO:0000256" key="4">
    <source>
        <dbReference type="ARBA" id="ARBA00022679"/>
    </source>
</evidence>
<evidence type="ECO:0000256" key="2">
    <source>
        <dbReference type="ARBA" id="ARBA00006490"/>
    </source>
</evidence>
<evidence type="ECO:0000256" key="9">
    <source>
        <dbReference type="ARBA" id="ARBA00050776"/>
    </source>
</evidence>
<protein>
    <recommendedName>
        <fullName evidence="3">cysteine desulfurase</fullName>
        <ecNumber evidence="3">2.8.1.7</ecNumber>
    </recommendedName>
</protein>
<keyword evidence="8" id="KW-0411">Iron-sulfur</keyword>
<dbReference type="EC" id="2.8.1.7" evidence="3"/>
<dbReference type="PANTHER" id="PTHR11601">
    <property type="entry name" value="CYSTEINE DESULFURYLASE FAMILY MEMBER"/>
    <property type="match status" value="1"/>
</dbReference>
<keyword evidence="7" id="KW-0408">Iron</keyword>
<evidence type="ECO:0000313" key="12">
    <source>
        <dbReference type="EMBL" id="MFC3811630.1"/>
    </source>
</evidence>
<dbReference type="InterPro" id="IPR015422">
    <property type="entry name" value="PyrdxlP-dep_Trfase_small"/>
</dbReference>
<evidence type="ECO:0000256" key="1">
    <source>
        <dbReference type="ARBA" id="ARBA00001933"/>
    </source>
</evidence>
<dbReference type="RefSeq" id="WP_379838466.1">
    <property type="nucleotide sequence ID" value="NZ_JBHRYQ010000001.1"/>
</dbReference>
<dbReference type="Pfam" id="PF00266">
    <property type="entry name" value="Aminotran_5"/>
    <property type="match status" value="1"/>
</dbReference>
<dbReference type="Gene3D" id="3.40.640.10">
    <property type="entry name" value="Type I PLP-dependent aspartate aminotransferase-like (Major domain)"/>
    <property type="match status" value="1"/>
</dbReference>
<name>A0ABV7YZA7_9BACT</name>
<evidence type="ECO:0000259" key="11">
    <source>
        <dbReference type="Pfam" id="PF00266"/>
    </source>
</evidence>
<comment type="caution">
    <text evidence="12">The sequence shown here is derived from an EMBL/GenBank/DDBJ whole genome shotgun (WGS) entry which is preliminary data.</text>
</comment>
<organism evidence="12 13">
    <name type="scientific">Lacihabitans lacunae</name>
    <dbReference type="NCBI Taxonomy" id="1028214"/>
    <lineage>
        <taxon>Bacteria</taxon>
        <taxon>Pseudomonadati</taxon>
        <taxon>Bacteroidota</taxon>
        <taxon>Cytophagia</taxon>
        <taxon>Cytophagales</taxon>
        <taxon>Leadbetterellaceae</taxon>
        <taxon>Lacihabitans</taxon>
    </lineage>
</organism>
<keyword evidence="13" id="KW-1185">Reference proteome</keyword>
<evidence type="ECO:0000256" key="3">
    <source>
        <dbReference type="ARBA" id="ARBA00012239"/>
    </source>
</evidence>
<feature type="domain" description="Aminotransferase class V" evidence="11">
    <location>
        <begin position="6"/>
        <end position="361"/>
    </location>
</feature>
<evidence type="ECO:0000256" key="5">
    <source>
        <dbReference type="ARBA" id="ARBA00022723"/>
    </source>
</evidence>
<keyword evidence="5" id="KW-0479">Metal-binding</keyword>
<accession>A0ABV7YZA7</accession>
<evidence type="ECO:0000256" key="8">
    <source>
        <dbReference type="ARBA" id="ARBA00023014"/>
    </source>
</evidence>
<dbReference type="PANTHER" id="PTHR11601:SF34">
    <property type="entry name" value="CYSTEINE DESULFURASE"/>
    <property type="match status" value="1"/>
</dbReference>
<dbReference type="SUPFAM" id="SSF53383">
    <property type="entry name" value="PLP-dependent transferases"/>
    <property type="match status" value="1"/>
</dbReference>